<dbReference type="Gene3D" id="1.10.132.20">
    <property type="entry name" value="Ribosome-recycling factor"/>
    <property type="match status" value="1"/>
</dbReference>
<reference evidence="2" key="1">
    <citation type="submission" date="2017-09" db="EMBL/GenBank/DDBJ databases">
        <authorList>
            <person name="Campbell M.A."/>
            <person name="Lukasik P."/>
            <person name="Simon C."/>
            <person name="McCutcheon J.P."/>
        </authorList>
    </citation>
    <scope>NUCLEOTIDE SEQUENCE [LARGE SCALE GENOMIC DNA]</scope>
    <source>
        <strain evidence="2">TRYCRA</strain>
    </source>
</reference>
<sequence length="208" mass="24438">MFNNTSLININNKIFDLILTLKLTFVRLNSKLDLIYLQLEEMLLNIVNKFELTSSKILPSKLNLSLIKEMKVKKNIPLISLCNYNQISETTIELYPKENLKLKDIILLLHIDKSNLVIRTDGKSIKISLPIITSQRRRIVLNELSRIYEQYKKDIRTIRKNIINEVRLIKGICDDNRIYFLKRIDNSIEKSTVLLYNSFLKNKARLTT</sequence>
<dbReference type="Pfam" id="PF01765">
    <property type="entry name" value="RRF"/>
    <property type="match status" value="1"/>
</dbReference>
<evidence type="ECO:0000313" key="2">
    <source>
        <dbReference type="EMBL" id="PIM96026.1"/>
    </source>
</evidence>
<keyword evidence="3" id="KW-1185">Reference proteome</keyword>
<evidence type="ECO:0000259" key="1">
    <source>
        <dbReference type="Pfam" id="PF01765"/>
    </source>
</evidence>
<dbReference type="Gene3D" id="3.30.1360.40">
    <property type="match status" value="1"/>
</dbReference>
<comment type="caution">
    <text evidence="2">The sequence shown here is derived from an EMBL/GenBank/DDBJ whole genome shotgun (WGS) entry which is preliminary data.</text>
</comment>
<dbReference type="SUPFAM" id="SSF55194">
    <property type="entry name" value="Ribosome recycling factor, RRF"/>
    <property type="match status" value="1"/>
</dbReference>
<protein>
    <submittedName>
        <fullName evidence="2">Ribosome recycling factor</fullName>
    </submittedName>
</protein>
<accession>A0ABX4MH09</accession>
<dbReference type="InterPro" id="IPR036191">
    <property type="entry name" value="RRF_sf"/>
</dbReference>
<proteinExistence type="predicted"/>
<dbReference type="EMBL" id="NXGP01000001">
    <property type="protein sequence ID" value="PIM96026.1"/>
    <property type="molecule type" value="Genomic_DNA"/>
</dbReference>
<dbReference type="InterPro" id="IPR023584">
    <property type="entry name" value="Ribosome_recyc_fac_dom"/>
</dbReference>
<dbReference type="Proteomes" id="UP000228979">
    <property type="component" value="Unassembled WGS sequence"/>
</dbReference>
<organism evidence="2 3">
    <name type="scientific">Candidatus Hodgkinia cicadicola</name>
    <dbReference type="NCBI Taxonomy" id="573658"/>
    <lineage>
        <taxon>Bacteria</taxon>
        <taxon>Pseudomonadati</taxon>
        <taxon>Pseudomonadota</taxon>
        <taxon>Alphaproteobacteria</taxon>
        <taxon>Hyphomicrobiales</taxon>
        <taxon>Candidatus Hodgkinia</taxon>
    </lineage>
</organism>
<gene>
    <name evidence="2" type="primary">frr</name>
    <name evidence="2" type="ORF">trycra_7</name>
</gene>
<name>A0ABX4MH09_9HYPH</name>
<evidence type="ECO:0000313" key="3">
    <source>
        <dbReference type="Proteomes" id="UP000228979"/>
    </source>
</evidence>
<feature type="domain" description="Ribosome recycling factor" evidence="1">
    <location>
        <begin position="55"/>
        <end position="190"/>
    </location>
</feature>